<reference evidence="1 2" key="1">
    <citation type="journal article" date="2018" name="Science">
        <title>The opium poppy genome and morphinan production.</title>
        <authorList>
            <person name="Guo L."/>
            <person name="Winzer T."/>
            <person name="Yang X."/>
            <person name="Li Y."/>
            <person name="Ning Z."/>
            <person name="He Z."/>
            <person name="Teodor R."/>
            <person name="Lu Y."/>
            <person name="Bowser T.A."/>
            <person name="Graham I.A."/>
            <person name="Ye K."/>
        </authorList>
    </citation>
    <scope>NUCLEOTIDE SEQUENCE [LARGE SCALE GENOMIC DNA]</scope>
    <source>
        <strain evidence="2">cv. HN1</strain>
        <tissue evidence="1">Leaves</tissue>
    </source>
</reference>
<sequence>MSFLFIGVIVLEPGQPSNIEKLELRCRETRNDFLAHLKTNISAQRNCNHGSLLAFIDYGVQRYQETPKKKVMI</sequence>
<dbReference type="EMBL" id="CM010723">
    <property type="protein sequence ID" value="RZC77824.1"/>
    <property type="molecule type" value="Genomic_DNA"/>
</dbReference>
<gene>
    <name evidence="1" type="ORF">C5167_002051</name>
</gene>
<organism evidence="1 2">
    <name type="scientific">Papaver somniferum</name>
    <name type="common">Opium poppy</name>
    <dbReference type="NCBI Taxonomy" id="3469"/>
    <lineage>
        <taxon>Eukaryota</taxon>
        <taxon>Viridiplantae</taxon>
        <taxon>Streptophyta</taxon>
        <taxon>Embryophyta</taxon>
        <taxon>Tracheophyta</taxon>
        <taxon>Spermatophyta</taxon>
        <taxon>Magnoliopsida</taxon>
        <taxon>Ranunculales</taxon>
        <taxon>Papaveraceae</taxon>
        <taxon>Papaveroideae</taxon>
        <taxon>Papaver</taxon>
    </lineage>
</organism>
<accession>A0A4Y7KWW9</accession>
<dbReference type="Gramene" id="RZC77824">
    <property type="protein sequence ID" value="RZC77824"/>
    <property type="gene ID" value="C5167_002051"/>
</dbReference>
<dbReference type="AlphaFoldDB" id="A0A4Y7KWW9"/>
<dbReference type="Proteomes" id="UP000316621">
    <property type="component" value="Chromosome 9"/>
</dbReference>
<protein>
    <submittedName>
        <fullName evidence="1">Uncharacterized protein</fullName>
    </submittedName>
</protein>
<evidence type="ECO:0000313" key="1">
    <source>
        <dbReference type="EMBL" id="RZC77824.1"/>
    </source>
</evidence>
<proteinExistence type="predicted"/>
<evidence type="ECO:0000313" key="2">
    <source>
        <dbReference type="Proteomes" id="UP000316621"/>
    </source>
</evidence>
<name>A0A4Y7KWW9_PAPSO</name>
<keyword evidence="2" id="KW-1185">Reference proteome</keyword>